<protein>
    <submittedName>
        <fullName evidence="1">Uncharacterized protein</fullName>
    </submittedName>
</protein>
<dbReference type="EMBL" id="JASBWS010000007">
    <property type="protein sequence ID" value="KAJ9114939.1"/>
    <property type="molecule type" value="Genomic_DNA"/>
</dbReference>
<sequence length="204" mass="22388">MERVWRITMLHRWTRLIRRNASTTPLQSGPAIDIPSFPSHSRPAPAAPPKIEVMGTAPSFEALKEHEDWGDDTELVDEGEARIFVTEPALNQLVKIASRESTWNPEKPHVALRLSVESGGCHGYQYDMKLEEQDPNVDDYVFNVKGADGKPAVPVVIDLISLGLLKGSTLHFATELIGSAFGIKDNPQAKESGSCGCGISWEAK</sequence>
<accession>A0ACC2WT45</accession>
<dbReference type="Proteomes" id="UP001230649">
    <property type="component" value="Unassembled WGS sequence"/>
</dbReference>
<name>A0ACC2WT45_9TREE</name>
<reference evidence="1" key="1">
    <citation type="submission" date="2023-04" db="EMBL/GenBank/DDBJ databases">
        <title>Draft Genome sequencing of Naganishia species isolated from polar environments using Oxford Nanopore Technology.</title>
        <authorList>
            <person name="Leo P."/>
            <person name="Venkateswaran K."/>
        </authorList>
    </citation>
    <scope>NUCLEOTIDE SEQUENCE</scope>
    <source>
        <strain evidence="1">MNA-CCFEE 5262</strain>
    </source>
</reference>
<evidence type="ECO:0000313" key="1">
    <source>
        <dbReference type="EMBL" id="KAJ9114939.1"/>
    </source>
</evidence>
<organism evidence="1 2">
    <name type="scientific">Naganishia adeliensis</name>
    <dbReference type="NCBI Taxonomy" id="92952"/>
    <lineage>
        <taxon>Eukaryota</taxon>
        <taxon>Fungi</taxon>
        <taxon>Dikarya</taxon>
        <taxon>Basidiomycota</taxon>
        <taxon>Agaricomycotina</taxon>
        <taxon>Tremellomycetes</taxon>
        <taxon>Filobasidiales</taxon>
        <taxon>Filobasidiaceae</taxon>
        <taxon>Naganishia</taxon>
    </lineage>
</organism>
<evidence type="ECO:0000313" key="2">
    <source>
        <dbReference type="Proteomes" id="UP001230649"/>
    </source>
</evidence>
<keyword evidence="2" id="KW-1185">Reference proteome</keyword>
<gene>
    <name evidence="1" type="ORF">QFC20_001313</name>
</gene>
<comment type="caution">
    <text evidence="1">The sequence shown here is derived from an EMBL/GenBank/DDBJ whole genome shotgun (WGS) entry which is preliminary data.</text>
</comment>
<proteinExistence type="predicted"/>